<dbReference type="PATRIC" id="fig|83552.4.peg.730"/>
<protein>
    <submittedName>
        <fullName evidence="2">Putative monooxygenase</fullName>
        <ecNumber evidence="2">1.-.-.-</ecNumber>
    </submittedName>
</protein>
<feature type="domain" description="ABM" evidence="1">
    <location>
        <begin position="13"/>
        <end position="101"/>
    </location>
</feature>
<dbReference type="GO" id="GO:0004497">
    <property type="term" value="F:monooxygenase activity"/>
    <property type="evidence" value="ECO:0007669"/>
    <property type="project" value="UniProtKB-KW"/>
</dbReference>
<reference evidence="2 3" key="1">
    <citation type="journal article" date="2014" name="Mol. Biol. Evol.">
        <title>Massive expansion of Ubiquitination-related gene families within the Chlamydiae.</title>
        <authorList>
            <person name="Domman D."/>
            <person name="Collingro A."/>
            <person name="Lagkouvardos I."/>
            <person name="Gehre L."/>
            <person name="Weinmaier T."/>
            <person name="Rattei T."/>
            <person name="Subtil A."/>
            <person name="Horn M."/>
        </authorList>
    </citation>
    <scope>NUCLEOTIDE SEQUENCE [LARGE SCALE GENOMIC DNA]</scope>
    <source>
        <strain evidence="2 3">OEW1</strain>
    </source>
</reference>
<dbReference type="InterPro" id="IPR011008">
    <property type="entry name" value="Dimeric_a/b-barrel"/>
</dbReference>
<name>A0A0C1EAF8_9BACT</name>
<sequence length="107" mass="12324">MIITTHFREDGMLTVIAKITAKSGKVAELKKVLISVRVPTLEEAGCKNYDLYQSHEDPNIFFFYENWESKEALDKHLKSPHLSAFKTQTDPLLVKPIEMHLLHEVTE</sequence>
<dbReference type="Gene3D" id="3.30.70.100">
    <property type="match status" value="1"/>
</dbReference>
<proteinExistence type="predicted"/>
<dbReference type="Pfam" id="PF03992">
    <property type="entry name" value="ABM"/>
    <property type="match status" value="1"/>
</dbReference>
<dbReference type="PROSITE" id="PS51725">
    <property type="entry name" value="ABM"/>
    <property type="match status" value="1"/>
</dbReference>
<organism evidence="2 3">
    <name type="scientific">Parachlamydia acanthamoebae</name>
    <dbReference type="NCBI Taxonomy" id="83552"/>
    <lineage>
        <taxon>Bacteria</taxon>
        <taxon>Pseudomonadati</taxon>
        <taxon>Chlamydiota</taxon>
        <taxon>Chlamydiia</taxon>
        <taxon>Parachlamydiales</taxon>
        <taxon>Parachlamydiaceae</taxon>
        <taxon>Parachlamydia</taxon>
    </lineage>
</organism>
<accession>A0A0C1EAF8</accession>
<evidence type="ECO:0000313" key="2">
    <source>
        <dbReference type="EMBL" id="KIA78082.1"/>
    </source>
</evidence>
<dbReference type="SUPFAM" id="SSF54909">
    <property type="entry name" value="Dimeric alpha+beta barrel"/>
    <property type="match status" value="1"/>
</dbReference>
<evidence type="ECO:0000259" key="1">
    <source>
        <dbReference type="PROSITE" id="PS51725"/>
    </source>
</evidence>
<dbReference type="PANTHER" id="PTHR33336">
    <property type="entry name" value="QUINOL MONOOXYGENASE YGIN-RELATED"/>
    <property type="match status" value="1"/>
</dbReference>
<gene>
    <name evidence="2" type="ORF">DB43_EY00120</name>
</gene>
<comment type="caution">
    <text evidence="2">The sequence shown here is derived from an EMBL/GenBank/DDBJ whole genome shotgun (WGS) entry which is preliminary data.</text>
</comment>
<evidence type="ECO:0000313" key="3">
    <source>
        <dbReference type="Proteomes" id="UP000031307"/>
    </source>
</evidence>
<dbReference type="EC" id="1.-.-.-" evidence="2"/>
<dbReference type="InterPro" id="IPR050744">
    <property type="entry name" value="AI-2_Isomerase_LsrG"/>
</dbReference>
<keyword evidence="2" id="KW-0560">Oxidoreductase</keyword>
<dbReference type="InterPro" id="IPR007138">
    <property type="entry name" value="ABM_dom"/>
</dbReference>
<dbReference type="AlphaFoldDB" id="A0A0C1EAF8"/>
<dbReference type="Proteomes" id="UP000031307">
    <property type="component" value="Unassembled WGS sequence"/>
</dbReference>
<dbReference type="PANTHER" id="PTHR33336:SF3">
    <property type="entry name" value="ABM DOMAIN-CONTAINING PROTEIN"/>
    <property type="match status" value="1"/>
</dbReference>
<keyword evidence="2" id="KW-0503">Monooxygenase</keyword>
<dbReference type="EMBL" id="JSAM01000043">
    <property type="protein sequence ID" value="KIA78082.1"/>
    <property type="molecule type" value="Genomic_DNA"/>
</dbReference>